<evidence type="ECO:0000256" key="2">
    <source>
        <dbReference type="ARBA" id="ARBA00022655"/>
    </source>
</evidence>
<comment type="subunit">
    <text evidence="9">Heterooctamer of four alpha and four beta subunits.</text>
</comment>
<comment type="function">
    <text evidence="9">Catalyzes the pyruvoyl-dependent decarboxylation of aspartate to produce beta-alanine.</text>
</comment>
<evidence type="ECO:0000256" key="10">
    <source>
        <dbReference type="PIRSR" id="PIRSR006246-1"/>
    </source>
</evidence>
<comment type="pathway">
    <text evidence="9">Cofactor biosynthesis; (R)-pantothenate biosynthesis; beta-alanine from L-aspartate: step 1/1.</text>
</comment>
<accession>A0A163F661</accession>
<dbReference type="PIRSF" id="PIRSF006246">
    <property type="entry name" value="Asp_decarbox"/>
    <property type="match status" value="1"/>
</dbReference>
<dbReference type="PANTHER" id="PTHR21012:SF0">
    <property type="entry name" value="ASPARTATE 1-DECARBOXYLASE"/>
    <property type="match status" value="1"/>
</dbReference>
<comment type="subcellular location">
    <subcellularLocation>
        <location evidence="9">Cytoplasm</location>
    </subcellularLocation>
</comment>
<comment type="catalytic activity">
    <reaction evidence="9">
        <text>L-aspartate + H(+) = beta-alanine + CO2</text>
        <dbReference type="Rhea" id="RHEA:19497"/>
        <dbReference type="ChEBI" id="CHEBI:15378"/>
        <dbReference type="ChEBI" id="CHEBI:16526"/>
        <dbReference type="ChEBI" id="CHEBI:29991"/>
        <dbReference type="ChEBI" id="CHEBI:57966"/>
        <dbReference type="EC" id="4.1.1.11"/>
    </reaction>
</comment>
<evidence type="ECO:0000256" key="4">
    <source>
        <dbReference type="ARBA" id="ARBA00022813"/>
    </source>
</evidence>
<comment type="PTM">
    <text evidence="9 12">Is synthesized initially as an inactive proenzyme, which is activated by self-cleavage at a specific serine bond to produce a beta-subunit with a hydroxyl group at its C-terminus and an alpha-subunit with a pyruvoyl group at its N-terminus.</text>
</comment>
<evidence type="ECO:0000256" key="7">
    <source>
        <dbReference type="ARBA" id="ARBA00023270"/>
    </source>
</evidence>
<dbReference type="GO" id="GO:0006523">
    <property type="term" value="P:alanine biosynthetic process"/>
    <property type="evidence" value="ECO:0007669"/>
    <property type="project" value="InterPro"/>
</dbReference>
<keyword evidence="4 9" id="KW-0068">Autocatalytic cleavage</keyword>
<dbReference type="RefSeq" id="WP_063179143.1">
    <property type="nucleotide sequence ID" value="NZ_LQNT01000009.1"/>
</dbReference>
<keyword evidence="2 9" id="KW-0566">Pantothenate biosynthesis</keyword>
<proteinExistence type="inferred from homology"/>
<feature type="chain" id="PRO_5014001558" description="Aspartate 1-decarboxylase beta chain" evidence="9 13">
    <location>
        <begin position="1"/>
        <end position="24"/>
    </location>
</feature>
<feature type="modified residue" description="Pyruvic acid (Ser)" evidence="9 12">
    <location>
        <position position="25"/>
    </location>
</feature>
<dbReference type="HAMAP" id="MF_00446">
    <property type="entry name" value="PanD"/>
    <property type="match status" value="1"/>
</dbReference>
<dbReference type="EMBL" id="LQNT01000009">
    <property type="protein sequence ID" value="KZE38036.1"/>
    <property type="molecule type" value="Genomic_DNA"/>
</dbReference>
<evidence type="ECO:0000256" key="1">
    <source>
        <dbReference type="ARBA" id="ARBA00022490"/>
    </source>
</evidence>
<dbReference type="AlphaFoldDB" id="A0A163F661"/>
<dbReference type="PANTHER" id="PTHR21012">
    <property type="entry name" value="ASPARTATE 1-DECARBOXYLASE"/>
    <property type="match status" value="1"/>
</dbReference>
<comment type="cofactor">
    <cofactor evidence="9 10">
        <name>pyruvate</name>
        <dbReference type="ChEBI" id="CHEBI:15361"/>
    </cofactor>
    <text evidence="9 10">Binds 1 pyruvoyl group covalently per subunit.</text>
</comment>
<keyword evidence="6 9" id="KW-0456">Lyase</keyword>
<evidence type="ECO:0000313" key="15">
    <source>
        <dbReference type="Proteomes" id="UP000076490"/>
    </source>
</evidence>
<evidence type="ECO:0000256" key="5">
    <source>
        <dbReference type="ARBA" id="ARBA00023145"/>
    </source>
</evidence>
<feature type="active site" description="Proton donor" evidence="9 10">
    <location>
        <position position="58"/>
    </location>
</feature>
<organism evidence="14 15">
    <name type="scientific">Bhargavaea cecembensis</name>
    <dbReference type="NCBI Taxonomy" id="394098"/>
    <lineage>
        <taxon>Bacteria</taxon>
        <taxon>Bacillati</taxon>
        <taxon>Bacillota</taxon>
        <taxon>Bacilli</taxon>
        <taxon>Bacillales</taxon>
        <taxon>Caryophanaceae</taxon>
        <taxon>Bhargavaea</taxon>
    </lineage>
</organism>
<keyword evidence="8 9" id="KW-0670">Pyruvate</keyword>
<evidence type="ECO:0000256" key="12">
    <source>
        <dbReference type="PIRSR" id="PIRSR006246-3"/>
    </source>
</evidence>
<evidence type="ECO:0000256" key="3">
    <source>
        <dbReference type="ARBA" id="ARBA00022793"/>
    </source>
</evidence>
<evidence type="ECO:0000256" key="8">
    <source>
        <dbReference type="ARBA" id="ARBA00023317"/>
    </source>
</evidence>
<evidence type="ECO:0000256" key="13">
    <source>
        <dbReference type="PIRSR" id="PIRSR006246-5"/>
    </source>
</evidence>
<dbReference type="EC" id="4.1.1.11" evidence="9"/>
<evidence type="ECO:0000256" key="11">
    <source>
        <dbReference type="PIRSR" id="PIRSR006246-2"/>
    </source>
</evidence>
<keyword evidence="1 9" id="KW-0963">Cytoplasm</keyword>
<dbReference type="OrthoDB" id="9803983at2"/>
<dbReference type="GO" id="GO:0005829">
    <property type="term" value="C:cytosol"/>
    <property type="evidence" value="ECO:0007669"/>
    <property type="project" value="TreeGrafter"/>
</dbReference>
<dbReference type="Proteomes" id="UP000076490">
    <property type="component" value="Unassembled WGS sequence"/>
</dbReference>
<dbReference type="UniPathway" id="UPA00028">
    <property type="reaction ID" value="UER00002"/>
</dbReference>
<keyword evidence="3 9" id="KW-0210">Decarboxylase</keyword>
<dbReference type="GO" id="GO:0015940">
    <property type="term" value="P:pantothenate biosynthetic process"/>
    <property type="evidence" value="ECO:0007669"/>
    <property type="project" value="UniProtKB-UniRule"/>
</dbReference>
<dbReference type="InterPro" id="IPR003190">
    <property type="entry name" value="Asp_decarbox"/>
</dbReference>
<dbReference type="CDD" id="cd06919">
    <property type="entry name" value="Asp_decarbox"/>
    <property type="match status" value="1"/>
</dbReference>
<feature type="chain" id="PRO_5014001553" description="Aspartate 1-decarboxylase alpha chain" evidence="9 13">
    <location>
        <begin position="25"/>
        <end position="127"/>
    </location>
</feature>
<sequence>MMRMMLNGKIHRASVTEANLNYVGSITIDRDILDAARMLPNEKVQVVNNNNGARFETYIIEGSRGSGVICVNGAAARLVQPGDIVIILSYVHVDGKEAEQHTPNIVLMGENNRIDAIVGHEPEATVY</sequence>
<comment type="caution">
    <text evidence="14">The sequence shown here is derived from an EMBL/GenBank/DDBJ whole genome shotgun (WGS) entry which is preliminary data.</text>
</comment>
<evidence type="ECO:0000256" key="9">
    <source>
        <dbReference type="HAMAP-Rule" id="MF_00446"/>
    </source>
</evidence>
<feature type="active site" description="Schiff-base intermediate with substrate; via pyruvic acid" evidence="9 10">
    <location>
        <position position="25"/>
    </location>
</feature>
<evidence type="ECO:0000313" key="14">
    <source>
        <dbReference type="EMBL" id="KZE38036.1"/>
    </source>
</evidence>
<reference evidence="14 15" key="1">
    <citation type="submission" date="2016-01" db="EMBL/GenBank/DDBJ databases">
        <title>Whole genome sequencing of Bhargavaea cecembensis T14.</title>
        <authorList>
            <person name="Hong K.W."/>
        </authorList>
    </citation>
    <scope>NUCLEOTIDE SEQUENCE [LARGE SCALE GENOMIC DNA]</scope>
    <source>
        <strain evidence="14 15">T14</strain>
    </source>
</reference>
<name>A0A163F661_9BACL</name>
<feature type="binding site" evidence="9 11">
    <location>
        <begin position="73"/>
        <end position="75"/>
    </location>
    <ligand>
        <name>substrate</name>
    </ligand>
</feature>
<dbReference type="Gene3D" id="2.40.40.20">
    <property type="match status" value="1"/>
</dbReference>
<evidence type="ECO:0000256" key="6">
    <source>
        <dbReference type="ARBA" id="ARBA00023239"/>
    </source>
</evidence>
<keyword evidence="5 9" id="KW-0865">Zymogen</keyword>
<feature type="binding site" evidence="9 11">
    <location>
        <position position="57"/>
    </location>
    <ligand>
        <name>substrate</name>
    </ligand>
</feature>
<comment type="similarity">
    <text evidence="9">Belongs to the PanD family.</text>
</comment>
<dbReference type="NCBIfam" id="TIGR00223">
    <property type="entry name" value="panD"/>
    <property type="match status" value="1"/>
</dbReference>
<keyword evidence="7 9" id="KW-0704">Schiff base</keyword>
<dbReference type="SUPFAM" id="SSF50692">
    <property type="entry name" value="ADC-like"/>
    <property type="match status" value="1"/>
</dbReference>
<dbReference type="GO" id="GO:0004068">
    <property type="term" value="F:aspartate 1-decarboxylase activity"/>
    <property type="evidence" value="ECO:0007669"/>
    <property type="project" value="UniProtKB-UniRule"/>
</dbReference>
<protein>
    <recommendedName>
        <fullName evidence="9">Aspartate 1-decarboxylase</fullName>
        <ecNumber evidence="9">4.1.1.11</ecNumber>
    </recommendedName>
    <alternativeName>
        <fullName evidence="9">Aspartate alpha-decarboxylase</fullName>
    </alternativeName>
    <component>
        <recommendedName>
            <fullName evidence="9">Aspartate 1-decarboxylase beta chain</fullName>
        </recommendedName>
    </component>
    <component>
        <recommendedName>
            <fullName evidence="9">Aspartate 1-decarboxylase alpha chain</fullName>
        </recommendedName>
    </component>
</protein>
<gene>
    <name evidence="9" type="primary">panD</name>
    <name evidence="14" type="ORF">AV656_03660</name>
</gene>
<dbReference type="InterPro" id="IPR009010">
    <property type="entry name" value="Asp_de-COase-like_dom_sf"/>
</dbReference>
<dbReference type="Pfam" id="PF02261">
    <property type="entry name" value="Asp_decarbox"/>
    <property type="match status" value="1"/>
</dbReference>